<dbReference type="GO" id="GO:0005886">
    <property type="term" value="C:plasma membrane"/>
    <property type="evidence" value="ECO:0007669"/>
    <property type="project" value="UniProtKB-SubCell"/>
</dbReference>
<keyword evidence="2" id="KW-0813">Transport</keyword>
<comment type="subcellular location">
    <subcellularLocation>
        <location evidence="1">Cell membrane</location>
        <topology evidence="1">Multi-pass membrane protein</topology>
    </subcellularLocation>
</comment>
<dbReference type="Gene3D" id="1.20.1250.20">
    <property type="entry name" value="MFS general substrate transporter like domains"/>
    <property type="match status" value="1"/>
</dbReference>
<dbReference type="PROSITE" id="PS50850">
    <property type="entry name" value="MFS"/>
    <property type="match status" value="1"/>
</dbReference>
<keyword evidence="3" id="KW-1003">Cell membrane</keyword>
<protein>
    <submittedName>
        <fullName evidence="9">MFS transporter</fullName>
    </submittedName>
</protein>
<feature type="transmembrane region" description="Helical" evidence="7">
    <location>
        <begin position="300"/>
        <end position="320"/>
    </location>
</feature>
<dbReference type="AlphaFoldDB" id="A0A3Q9IKS0"/>
<feature type="transmembrane region" description="Helical" evidence="7">
    <location>
        <begin position="249"/>
        <end position="270"/>
    </location>
</feature>
<dbReference type="OrthoDB" id="1098407at2"/>
<feature type="transmembrane region" description="Helical" evidence="7">
    <location>
        <begin position="140"/>
        <end position="162"/>
    </location>
</feature>
<feature type="transmembrane region" description="Helical" evidence="7">
    <location>
        <begin position="12"/>
        <end position="36"/>
    </location>
</feature>
<feature type="transmembrane region" description="Helical" evidence="7">
    <location>
        <begin position="217"/>
        <end position="237"/>
    </location>
</feature>
<evidence type="ECO:0000313" key="10">
    <source>
        <dbReference type="Proteomes" id="UP000270673"/>
    </source>
</evidence>
<accession>A0A3Q9IKS0</accession>
<evidence type="ECO:0000256" key="3">
    <source>
        <dbReference type="ARBA" id="ARBA00022475"/>
    </source>
</evidence>
<feature type="transmembrane region" description="Helical" evidence="7">
    <location>
        <begin position="81"/>
        <end position="98"/>
    </location>
</feature>
<feature type="transmembrane region" description="Helical" evidence="7">
    <location>
        <begin position="332"/>
        <end position="353"/>
    </location>
</feature>
<evidence type="ECO:0000256" key="1">
    <source>
        <dbReference type="ARBA" id="ARBA00004651"/>
    </source>
</evidence>
<dbReference type="Proteomes" id="UP000270673">
    <property type="component" value="Chromosome"/>
</dbReference>
<dbReference type="InterPro" id="IPR011701">
    <property type="entry name" value="MFS"/>
</dbReference>
<feature type="transmembrane region" description="Helical" evidence="7">
    <location>
        <begin position="56"/>
        <end position="74"/>
    </location>
</feature>
<feature type="transmembrane region" description="Helical" evidence="7">
    <location>
        <begin position="104"/>
        <end position="128"/>
    </location>
</feature>
<keyword evidence="6 7" id="KW-0472">Membrane</keyword>
<dbReference type="GO" id="GO:0022857">
    <property type="term" value="F:transmembrane transporter activity"/>
    <property type="evidence" value="ECO:0007669"/>
    <property type="project" value="InterPro"/>
</dbReference>
<feature type="transmembrane region" description="Helical" evidence="7">
    <location>
        <begin position="168"/>
        <end position="186"/>
    </location>
</feature>
<evidence type="ECO:0000256" key="4">
    <source>
        <dbReference type="ARBA" id="ARBA00022692"/>
    </source>
</evidence>
<dbReference type="PANTHER" id="PTHR23517:SF2">
    <property type="entry name" value="MULTIDRUG RESISTANCE PROTEIN MDTH"/>
    <property type="match status" value="1"/>
</dbReference>
<dbReference type="PANTHER" id="PTHR23517">
    <property type="entry name" value="RESISTANCE PROTEIN MDTM, PUTATIVE-RELATED-RELATED"/>
    <property type="match status" value="1"/>
</dbReference>
<keyword evidence="5 7" id="KW-1133">Transmembrane helix</keyword>
<evidence type="ECO:0000256" key="2">
    <source>
        <dbReference type="ARBA" id="ARBA00022448"/>
    </source>
</evidence>
<organism evidence="9 10">
    <name type="scientific">Butyricimonas faecalis</name>
    <dbReference type="NCBI Taxonomy" id="2093856"/>
    <lineage>
        <taxon>Bacteria</taxon>
        <taxon>Pseudomonadati</taxon>
        <taxon>Bacteroidota</taxon>
        <taxon>Bacteroidia</taxon>
        <taxon>Bacteroidales</taxon>
        <taxon>Odoribacteraceae</taxon>
        <taxon>Butyricimonas</taxon>
    </lineage>
</organism>
<dbReference type="InterPro" id="IPR020846">
    <property type="entry name" value="MFS_dom"/>
</dbReference>
<dbReference type="EMBL" id="CP032819">
    <property type="protein sequence ID" value="AZS28106.1"/>
    <property type="molecule type" value="Genomic_DNA"/>
</dbReference>
<sequence>MKIQTGHGTITLTALLAIYSISMVTSLPGLAISPILGDLKNIFKNASDLELQMLESLPSFIIVPFILLAGRLSLRINKKRILIIGLSIFFGCSVIYPFSNSLWLLLLVSALLGVGAGMVIPFSTGLIADNFTKRYRTRQLGIASAITNISLVFATFLAGVLASINWRYAFLVYCLSGISLLFAFKLNSTPPAVPQSDKHSNDTPVTTNHNWPIALMFLYYFITFIVLTVPFNLSIYMETLKFKDPDISGTFISIFFLAMTIPGLFINNIISWLRGYTNVYSAAAIALGFVLFIVKGGPILLTIGVLLIGIGYGCMQPIIYDKTSTSTTESHATFALALVMAMNYIAIITYPFILEILQEIFSTDASYFPFLLSTILACIFAVFTYLKRNTNTLGMQIQR</sequence>
<evidence type="ECO:0000256" key="7">
    <source>
        <dbReference type="SAM" id="Phobius"/>
    </source>
</evidence>
<keyword evidence="4 7" id="KW-0812">Transmembrane</keyword>
<name>A0A3Q9IKS0_9BACT</name>
<dbReference type="SUPFAM" id="SSF103473">
    <property type="entry name" value="MFS general substrate transporter"/>
    <property type="match status" value="1"/>
</dbReference>
<dbReference type="KEGG" id="buy:D8S85_00105"/>
<feature type="transmembrane region" description="Helical" evidence="7">
    <location>
        <begin position="277"/>
        <end position="294"/>
    </location>
</feature>
<evidence type="ECO:0000256" key="5">
    <source>
        <dbReference type="ARBA" id="ARBA00022989"/>
    </source>
</evidence>
<dbReference type="RefSeq" id="WP_106624255.1">
    <property type="nucleotide sequence ID" value="NZ_CP032819.1"/>
</dbReference>
<gene>
    <name evidence="9" type="ORF">D8S85_00105</name>
</gene>
<dbReference type="Pfam" id="PF07690">
    <property type="entry name" value="MFS_1"/>
    <property type="match status" value="1"/>
</dbReference>
<reference evidence="9 10" key="1">
    <citation type="submission" date="2018-10" db="EMBL/GenBank/DDBJ databases">
        <title>Butyricimonas faecalis sp. nov., isolated from human faeces and emended description of the genus Butyricimonas.</title>
        <authorList>
            <person name="Le Roy T."/>
            <person name="Van der Smissen P."/>
            <person name="Paquot A."/>
            <person name="Delzenne N."/>
            <person name="Muccioli G."/>
            <person name="Collet J.-F."/>
            <person name="Cani P.D."/>
        </authorList>
    </citation>
    <scope>NUCLEOTIDE SEQUENCE [LARGE SCALE GENOMIC DNA]</scope>
    <source>
        <strain evidence="9 10">H184</strain>
    </source>
</reference>
<evidence type="ECO:0000313" key="9">
    <source>
        <dbReference type="EMBL" id="AZS28106.1"/>
    </source>
</evidence>
<dbReference type="InterPro" id="IPR050171">
    <property type="entry name" value="MFS_Transporters"/>
</dbReference>
<evidence type="ECO:0000259" key="8">
    <source>
        <dbReference type="PROSITE" id="PS50850"/>
    </source>
</evidence>
<evidence type="ECO:0000256" key="6">
    <source>
        <dbReference type="ARBA" id="ARBA00023136"/>
    </source>
</evidence>
<feature type="domain" description="Major facilitator superfamily (MFS) profile" evidence="8">
    <location>
        <begin position="6"/>
        <end position="389"/>
    </location>
</feature>
<keyword evidence="10" id="KW-1185">Reference proteome</keyword>
<feature type="transmembrane region" description="Helical" evidence="7">
    <location>
        <begin position="365"/>
        <end position="386"/>
    </location>
</feature>
<dbReference type="InterPro" id="IPR036259">
    <property type="entry name" value="MFS_trans_sf"/>
</dbReference>
<proteinExistence type="predicted"/>